<accession>A0A1H9QEN9</accession>
<dbReference type="AlphaFoldDB" id="A0A1H9QEN9"/>
<evidence type="ECO:0000313" key="1">
    <source>
        <dbReference type="EMBL" id="SER59011.1"/>
    </source>
</evidence>
<dbReference type="Proteomes" id="UP000198885">
    <property type="component" value="Unassembled WGS sequence"/>
</dbReference>
<sequence length="94" mass="10969">MHTRVSRRLYIRSYREFLDADIAWQRALDHAALYVPQARTRLSWQIGSPGSHIRALYEARNRAVERLALARLKARNAEARANRMPAEPPRLPSY</sequence>
<protein>
    <submittedName>
        <fullName evidence="1">Uncharacterized protein</fullName>
    </submittedName>
</protein>
<dbReference type="RefSeq" id="WP_092688065.1">
    <property type="nucleotide sequence ID" value="NZ_FOGU01000001.1"/>
</dbReference>
<keyword evidence="2" id="KW-1185">Reference proteome</keyword>
<dbReference type="EMBL" id="FOGU01000001">
    <property type="protein sequence ID" value="SER59011.1"/>
    <property type="molecule type" value="Genomic_DNA"/>
</dbReference>
<reference evidence="1 2" key="1">
    <citation type="submission" date="2016-10" db="EMBL/GenBank/DDBJ databases">
        <authorList>
            <person name="de Groot N.N."/>
        </authorList>
    </citation>
    <scope>NUCLEOTIDE SEQUENCE [LARGE SCALE GENOMIC DNA]</scope>
    <source>
        <strain evidence="1 2">DSM 23042</strain>
    </source>
</reference>
<organism evidence="1 2">
    <name type="scientific">Tranquillimonas rosea</name>
    <dbReference type="NCBI Taxonomy" id="641238"/>
    <lineage>
        <taxon>Bacteria</taxon>
        <taxon>Pseudomonadati</taxon>
        <taxon>Pseudomonadota</taxon>
        <taxon>Alphaproteobacteria</taxon>
        <taxon>Rhodobacterales</taxon>
        <taxon>Roseobacteraceae</taxon>
        <taxon>Tranquillimonas</taxon>
    </lineage>
</organism>
<gene>
    <name evidence="1" type="ORF">SAMN04490244_101603</name>
</gene>
<evidence type="ECO:0000313" key="2">
    <source>
        <dbReference type="Proteomes" id="UP000198885"/>
    </source>
</evidence>
<proteinExistence type="predicted"/>
<dbReference type="OrthoDB" id="7866726at2"/>
<name>A0A1H9QEN9_9RHOB</name>